<organism evidence="2 3">
    <name type="scientific">Gossypium stocksii</name>
    <dbReference type="NCBI Taxonomy" id="47602"/>
    <lineage>
        <taxon>Eukaryota</taxon>
        <taxon>Viridiplantae</taxon>
        <taxon>Streptophyta</taxon>
        <taxon>Embryophyta</taxon>
        <taxon>Tracheophyta</taxon>
        <taxon>Spermatophyta</taxon>
        <taxon>Magnoliopsida</taxon>
        <taxon>eudicotyledons</taxon>
        <taxon>Gunneridae</taxon>
        <taxon>Pentapetalae</taxon>
        <taxon>rosids</taxon>
        <taxon>malvids</taxon>
        <taxon>Malvales</taxon>
        <taxon>Malvaceae</taxon>
        <taxon>Malvoideae</taxon>
        <taxon>Gossypium</taxon>
    </lineage>
</organism>
<dbReference type="Proteomes" id="UP000828251">
    <property type="component" value="Unassembled WGS sequence"/>
</dbReference>
<dbReference type="AlphaFoldDB" id="A0A9D3ZM88"/>
<reference evidence="2 3" key="1">
    <citation type="journal article" date="2021" name="Plant Biotechnol. J.">
        <title>Multi-omics assisted identification of the key and species-specific regulatory components of drought-tolerant mechanisms in Gossypium stocksii.</title>
        <authorList>
            <person name="Yu D."/>
            <person name="Ke L."/>
            <person name="Zhang D."/>
            <person name="Wu Y."/>
            <person name="Sun Y."/>
            <person name="Mei J."/>
            <person name="Sun J."/>
            <person name="Sun Y."/>
        </authorList>
    </citation>
    <scope>NUCLEOTIDE SEQUENCE [LARGE SCALE GENOMIC DNA]</scope>
    <source>
        <strain evidence="3">cv. E1</strain>
        <tissue evidence="2">Leaf</tissue>
    </source>
</reference>
<feature type="compositionally biased region" description="Polar residues" evidence="1">
    <location>
        <begin position="1"/>
        <end position="11"/>
    </location>
</feature>
<name>A0A9D3ZM88_9ROSI</name>
<gene>
    <name evidence="2" type="ORF">J1N35_038023</name>
</gene>
<evidence type="ECO:0000256" key="1">
    <source>
        <dbReference type="SAM" id="MobiDB-lite"/>
    </source>
</evidence>
<keyword evidence="3" id="KW-1185">Reference proteome</keyword>
<comment type="caution">
    <text evidence="2">The sequence shown here is derived from an EMBL/GenBank/DDBJ whole genome shotgun (WGS) entry which is preliminary data.</text>
</comment>
<evidence type="ECO:0000313" key="2">
    <source>
        <dbReference type="EMBL" id="KAH1047239.1"/>
    </source>
</evidence>
<dbReference type="OrthoDB" id="995555at2759"/>
<proteinExistence type="predicted"/>
<protein>
    <submittedName>
        <fullName evidence="2">Uncharacterized protein</fullName>
    </submittedName>
</protein>
<evidence type="ECO:0000313" key="3">
    <source>
        <dbReference type="Proteomes" id="UP000828251"/>
    </source>
</evidence>
<feature type="region of interest" description="Disordered" evidence="1">
    <location>
        <begin position="1"/>
        <end position="21"/>
    </location>
</feature>
<dbReference type="EMBL" id="JAIQCV010000011">
    <property type="protein sequence ID" value="KAH1047239.1"/>
    <property type="molecule type" value="Genomic_DNA"/>
</dbReference>
<accession>A0A9D3ZM88</accession>
<sequence length="234" mass="25464">MDLSPCLSSVNGDDGDPYSVEDRTTKKVRFKGRIEVVSEDMVVEPNMTSAPSWKDKILGRYPNHSVVDCNISSFGRDSASGGDFDLLTDNRSRGHFARLAVFLNLKDPLISQVLVDGTVQRVEYEALPTVYFGSDRNGHVKDLCLTVVANQTLDCPSEVMKVDSAAVADDATEEMRSEFGPWMLVERRSRRVLMKNGEISDNIIASTGNSVSMKGAGINAEGIGGLPNKVGDKS</sequence>